<dbReference type="Proteomes" id="UP000188602">
    <property type="component" value="Unassembled WGS sequence"/>
</dbReference>
<dbReference type="EMBL" id="MLHQ01000010">
    <property type="protein sequence ID" value="OOF59276.1"/>
    <property type="molecule type" value="Genomic_DNA"/>
</dbReference>
<sequence>MMKEGTNKCLFYLKCKNFKKNRDLVHKFEYWYLHKFFDKGIFNAPKTSAILIADIYFAFRVCLSRGTFFCLKIMRLNSFLKVLS</sequence>
<gene>
    <name evidence="1" type="ORF">BKL49_04145</name>
</gene>
<dbReference type="STRING" id="1907939.BKL49_04145"/>
<protein>
    <submittedName>
        <fullName evidence="1">Uncharacterized protein</fullName>
    </submittedName>
</protein>
<proteinExistence type="predicted"/>
<organism evidence="1 2">
    <name type="scientific">Rodentibacter myodis</name>
    <dbReference type="NCBI Taxonomy" id="1907939"/>
    <lineage>
        <taxon>Bacteria</taxon>
        <taxon>Pseudomonadati</taxon>
        <taxon>Pseudomonadota</taxon>
        <taxon>Gammaproteobacteria</taxon>
        <taxon>Pasteurellales</taxon>
        <taxon>Pasteurellaceae</taxon>
        <taxon>Rodentibacter</taxon>
    </lineage>
</organism>
<evidence type="ECO:0000313" key="2">
    <source>
        <dbReference type="Proteomes" id="UP000188602"/>
    </source>
</evidence>
<reference evidence="1 2" key="1">
    <citation type="submission" date="2016-10" db="EMBL/GenBank/DDBJ databases">
        <title>Rodentibacter gen. nov. and new species.</title>
        <authorList>
            <person name="Christensen H."/>
        </authorList>
    </citation>
    <scope>NUCLEOTIDE SEQUENCE [LARGE SCALE GENOMIC DNA]</scope>
    <source>
        <strain evidence="1 2">Ac151</strain>
    </source>
</reference>
<evidence type="ECO:0000313" key="1">
    <source>
        <dbReference type="EMBL" id="OOF59276.1"/>
    </source>
</evidence>
<accession>A0A1V3JRK3</accession>
<keyword evidence="2" id="KW-1185">Reference proteome</keyword>
<dbReference type="AlphaFoldDB" id="A0A1V3JRK3"/>
<name>A0A1V3JRK3_9PAST</name>
<comment type="caution">
    <text evidence="1">The sequence shown here is derived from an EMBL/GenBank/DDBJ whole genome shotgun (WGS) entry which is preliminary data.</text>
</comment>